<dbReference type="RefSeq" id="WP_022550191.1">
    <property type="nucleotide sequence ID" value="NC_022528.1"/>
</dbReference>
<evidence type="ECO:0000313" key="3">
    <source>
        <dbReference type="Proteomes" id="UP000016895"/>
    </source>
</evidence>
<dbReference type="STRING" id="28173.VIBNI_A1042"/>
<dbReference type="AlphaFoldDB" id="U4K3G5"/>
<keyword evidence="3" id="KW-1185">Reference proteome</keyword>
<dbReference type="Pfam" id="PF08811">
    <property type="entry name" value="DUF1800"/>
    <property type="match status" value="1"/>
</dbReference>
<name>U4K3G5_9VIBR</name>
<dbReference type="eggNOG" id="COG5267">
    <property type="taxonomic scope" value="Bacteria"/>
</dbReference>
<dbReference type="KEGG" id="vni:VIBNI_A1042"/>
<evidence type="ECO:0000313" key="2">
    <source>
        <dbReference type="EMBL" id="CCO57194.1"/>
    </source>
</evidence>
<dbReference type="OrthoDB" id="9772295at2"/>
<sequence length="511" mass="58307">MRTIRNLPLLLVVLASAFIHSAQASDDDKTYFQVLLSATFGPTQSDFNELKKLGRSEWIDLQISQTPTYHYPRFSNPTAFEKQARREYVWWQVVTESPDQLRQRSAFALSQIFVVSRFGGLGRYPDSLASYYDVLIKHAFGNFRDLLQEVTLHPAMGKYLSMMGSKKANPEKGRFPDENYAREVMQLFTLGLYQLNPDGSVKRNAGEPIPAYSQNDVEELARILTGWTRSEKLLVKPMKNNGNHHDYETKRFMGYAFKAWQTPKQDLEQALDILFHHPNLPPHISRLLIQRLTSSNPSPQYIERVANVFVNNGMGIRGDLSAVLKAILMDPEAYSEQSIKVKEPLLAMTQLYRAFPSQNKQEVDVRRVYRVTQQGPLRSPSVFNFYSPDYQPTGDLAQHNLVAPELALMNWNSYTEMVNIMLSYLVQSNKNAPTANMQGWLDLTSQPKSLVSALDFVLLGGTMSKEMKNILVIHSAKYGNVKGTRKQKRLLQELLYLTLTSDEYFVQGGLK</sequence>
<evidence type="ECO:0008006" key="4">
    <source>
        <dbReference type="Google" id="ProtNLM"/>
    </source>
</evidence>
<feature type="signal peptide" evidence="1">
    <location>
        <begin position="1"/>
        <end position="24"/>
    </location>
</feature>
<gene>
    <name evidence="2" type="ORF">VIBNI_A1042</name>
</gene>
<dbReference type="InterPro" id="IPR014917">
    <property type="entry name" value="DUF1800"/>
</dbReference>
<feature type="chain" id="PRO_5004649994" description="DUF1800 domain-containing protein" evidence="1">
    <location>
        <begin position="25"/>
        <end position="511"/>
    </location>
</feature>
<dbReference type="PANTHER" id="PTHR43737:SF1">
    <property type="entry name" value="DUF1501 DOMAIN-CONTAINING PROTEIN"/>
    <property type="match status" value="1"/>
</dbReference>
<keyword evidence="1" id="KW-0732">Signal</keyword>
<evidence type="ECO:0000256" key="1">
    <source>
        <dbReference type="SAM" id="SignalP"/>
    </source>
</evidence>
<protein>
    <recommendedName>
        <fullName evidence="4">DUF1800 domain-containing protein</fullName>
    </recommendedName>
</protein>
<proteinExistence type="predicted"/>
<dbReference type="PANTHER" id="PTHR43737">
    <property type="entry name" value="BLL7424 PROTEIN"/>
    <property type="match status" value="1"/>
</dbReference>
<organism evidence="2 3">
    <name type="scientific">Vibrio nigripulchritudo</name>
    <dbReference type="NCBI Taxonomy" id="28173"/>
    <lineage>
        <taxon>Bacteria</taxon>
        <taxon>Pseudomonadati</taxon>
        <taxon>Pseudomonadota</taxon>
        <taxon>Gammaproteobacteria</taxon>
        <taxon>Vibrionales</taxon>
        <taxon>Vibrionaceae</taxon>
        <taxon>Vibrio</taxon>
    </lineage>
</organism>
<dbReference type="PATRIC" id="fig|1260221.3.peg.1005"/>
<reference evidence="2 3" key="1">
    <citation type="journal article" date="2013" name="ISME J.">
        <title>Comparative genomics of pathogenic lineages of Vibrio nigripulchritudo identifies virulence-associated traits.</title>
        <authorList>
            <person name="Goudenege D."/>
            <person name="Labreuche Y."/>
            <person name="Krin E."/>
            <person name="Ansquer D."/>
            <person name="Mangenot S."/>
            <person name="Calteau A."/>
            <person name="Medigue C."/>
            <person name="Mazel D."/>
            <person name="Polz M.F."/>
            <person name="Le Roux F."/>
        </authorList>
    </citation>
    <scope>NUCLEOTIDE SEQUENCE [LARGE SCALE GENOMIC DNA]</scope>
    <source>
        <strain evidence="3">SnF1</strain>
    </source>
</reference>
<dbReference type="EMBL" id="FO203526">
    <property type="protein sequence ID" value="CCO57194.1"/>
    <property type="molecule type" value="Genomic_DNA"/>
</dbReference>
<dbReference type="Proteomes" id="UP000016895">
    <property type="component" value="Chromosome 1"/>
</dbReference>
<accession>U4K3G5</accession>